<organism evidence="8 9">
    <name type="scientific">Wenzhouxiangella sediminis</name>
    <dbReference type="NCBI Taxonomy" id="1792836"/>
    <lineage>
        <taxon>Bacteria</taxon>
        <taxon>Pseudomonadati</taxon>
        <taxon>Pseudomonadota</taxon>
        <taxon>Gammaproteobacteria</taxon>
        <taxon>Chromatiales</taxon>
        <taxon>Wenzhouxiangellaceae</taxon>
        <taxon>Wenzhouxiangella</taxon>
    </lineage>
</organism>
<feature type="domain" description="RNA polymerase sigma factor 70 region 4 type 2" evidence="7">
    <location>
        <begin position="130"/>
        <end position="174"/>
    </location>
</feature>
<evidence type="ECO:0000256" key="1">
    <source>
        <dbReference type="ARBA" id="ARBA00010641"/>
    </source>
</evidence>
<dbReference type="SUPFAM" id="SSF88946">
    <property type="entry name" value="Sigma2 domain of RNA polymerase sigma factors"/>
    <property type="match status" value="1"/>
</dbReference>
<dbReference type="Pfam" id="PF04542">
    <property type="entry name" value="Sigma70_r2"/>
    <property type="match status" value="1"/>
</dbReference>
<dbReference type="GO" id="GO:0016987">
    <property type="term" value="F:sigma factor activity"/>
    <property type="evidence" value="ECO:0007669"/>
    <property type="project" value="UniProtKB-KW"/>
</dbReference>
<keyword evidence="5" id="KW-0804">Transcription</keyword>
<feature type="domain" description="RNA polymerase sigma-70 region 2" evidence="6">
    <location>
        <begin position="28"/>
        <end position="99"/>
    </location>
</feature>
<keyword evidence="4" id="KW-0238">DNA-binding</keyword>
<protein>
    <submittedName>
        <fullName evidence="8">Sigma-70 family RNA polymerase sigma factor</fullName>
    </submittedName>
</protein>
<proteinExistence type="inferred from homology"/>
<dbReference type="InterPro" id="IPR013325">
    <property type="entry name" value="RNA_pol_sigma_r2"/>
</dbReference>
<gene>
    <name evidence="8" type="ORF">DZC52_15265</name>
</gene>
<reference evidence="8 9" key="1">
    <citation type="submission" date="2018-08" db="EMBL/GenBank/DDBJ databases">
        <title>Wenzhouxiangella salilacus sp. nov., a novel bacterium isolated from a saline lake in Xinjiang Province, China.</title>
        <authorList>
            <person name="Han S."/>
        </authorList>
    </citation>
    <scope>NUCLEOTIDE SEQUENCE [LARGE SCALE GENOMIC DNA]</scope>
    <source>
        <strain evidence="8 9">XDB06</strain>
    </source>
</reference>
<sequence>MDRTLESTASLLQQVSDGDEQARERLCRHFLPVLTRWAHGRLPDYARDLSETQDLVQTALISALDRVDDFDALREGAFLAYLRKILLNNIRMEIRRVTRRNRHGLQDAELEPADPEASILGEVIGLDVLERYEAALMTLTDKAREAVMLRVEFGYSFPEIAMATDTPSANSARMLVSRSLVQLAEAMK</sequence>
<dbReference type="InterPro" id="IPR014284">
    <property type="entry name" value="RNA_pol_sigma-70_dom"/>
</dbReference>
<comment type="caution">
    <text evidence="8">The sequence shown here is derived from an EMBL/GenBank/DDBJ whole genome shotgun (WGS) entry which is preliminary data.</text>
</comment>
<dbReference type="GO" id="GO:0006352">
    <property type="term" value="P:DNA-templated transcription initiation"/>
    <property type="evidence" value="ECO:0007669"/>
    <property type="project" value="InterPro"/>
</dbReference>
<evidence type="ECO:0000313" key="8">
    <source>
        <dbReference type="EMBL" id="RFF28875.1"/>
    </source>
</evidence>
<keyword evidence="3" id="KW-0731">Sigma factor</keyword>
<evidence type="ECO:0000256" key="4">
    <source>
        <dbReference type="ARBA" id="ARBA00023125"/>
    </source>
</evidence>
<dbReference type="InterPro" id="IPR013249">
    <property type="entry name" value="RNA_pol_sigma70_r4_t2"/>
</dbReference>
<dbReference type="NCBIfam" id="TIGR02937">
    <property type="entry name" value="sigma70-ECF"/>
    <property type="match status" value="1"/>
</dbReference>
<evidence type="ECO:0000259" key="6">
    <source>
        <dbReference type="Pfam" id="PF04542"/>
    </source>
</evidence>
<dbReference type="InterPro" id="IPR013324">
    <property type="entry name" value="RNA_pol_sigma_r3/r4-like"/>
</dbReference>
<dbReference type="InterPro" id="IPR039425">
    <property type="entry name" value="RNA_pol_sigma-70-like"/>
</dbReference>
<comment type="similarity">
    <text evidence="1">Belongs to the sigma-70 factor family. ECF subfamily.</text>
</comment>
<dbReference type="GO" id="GO:0003677">
    <property type="term" value="F:DNA binding"/>
    <property type="evidence" value="ECO:0007669"/>
    <property type="project" value="UniProtKB-KW"/>
</dbReference>
<dbReference type="EMBL" id="QUZK01000054">
    <property type="protein sequence ID" value="RFF28875.1"/>
    <property type="molecule type" value="Genomic_DNA"/>
</dbReference>
<dbReference type="Gene3D" id="1.10.10.10">
    <property type="entry name" value="Winged helix-like DNA-binding domain superfamily/Winged helix DNA-binding domain"/>
    <property type="match status" value="1"/>
</dbReference>
<dbReference type="Proteomes" id="UP000260351">
    <property type="component" value="Unassembled WGS sequence"/>
</dbReference>
<dbReference type="InterPro" id="IPR007627">
    <property type="entry name" value="RNA_pol_sigma70_r2"/>
</dbReference>
<accession>A0A3E1K4C0</accession>
<dbReference type="RefSeq" id="WP_116652024.1">
    <property type="nucleotide sequence ID" value="NZ_QUZK01000054.1"/>
</dbReference>
<dbReference type="Pfam" id="PF08281">
    <property type="entry name" value="Sigma70_r4_2"/>
    <property type="match status" value="1"/>
</dbReference>
<evidence type="ECO:0000256" key="5">
    <source>
        <dbReference type="ARBA" id="ARBA00023163"/>
    </source>
</evidence>
<name>A0A3E1K4C0_9GAMM</name>
<evidence type="ECO:0000256" key="2">
    <source>
        <dbReference type="ARBA" id="ARBA00023015"/>
    </source>
</evidence>
<dbReference type="AlphaFoldDB" id="A0A3E1K4C0"/>
<dbReference type="InterPro" id="IPR036388">
    <property type="entry name" value="WH-like_DNA-bd_sf"/>
</dbReference>
<dbReference type="OrthoDB" id="8611574at2"/>
<evidence type="ECO:0000259" key="7">
    <source>
        <dbReference type="Pfam" id="PF08281"/>
    </source>
</evidence>
<dbReference type="Gene3D" id="1.10.1740.10">
    <property type="match status" value="1"/>
</dbReference>
<keyword evidence="9" id="KW-1185">Reference proteome</keyword>
<evidence type="ECO:0000256" key="3">
    <source>
        <dbReference type="ARBA" id="ARBA00023082"/>
    </source>
</evidence>
<dbReference type="PANTHER" id="PTHR43133:SF58">
    <property type="entry name" value="ECF RNA POLYMERASE SIGMA FACTOR SIGD"/>
    <property type="match status" value="1"/>
</dbReference>
<evidence type="ECO:0000313" key="9">
    <source>
        <dbReference type="Proteomes" id="UP000260351"/>
    </source>
</evidence>
<keyword evidence="2" id="KW-0805">Transcription regulation</keyword>
<dbReference type="PANTHER" id="PTHR43133">
    <property type="entry name" value="RNA POLYMERASE ECF-TYPE SIGMA FACTO"/>
    <property type="match status" value="1"/>
</dbReference>
<dbReference type="SUPFAM" id="SSF88659">
    <property type="entry name" value="Sigma3 and sigma4 domains of RNA polymerase sigma factors"/>
    <property type="match status" value="1"/>
</dbReference>